<dbReference type="InterPro" id="IPR051231">
    <property type="entry name" value="SOSS-B"/>
</dbReference>
<sequence length="427" mass="46250">MKFHYLLVDDLLGKEEFERRVEEKVAESGDLLDEQTAAMLVVKDLGRSHVRIRDLAGASSLACFFGKVLSIEEPREFERPDGTTGLVANVLVGDETGRARLTLWDEKAGGIAEIGVGDVLEVLGRPKGRGKIPDVTVVAAQEAACEITCDEAETSAPQSSREDLEVRLIALGSPRAFTRRDGTPGEMVEAVIGNEEGVFRLVVWAPAILEGFRAGETVVIRGAAVKDGEKGIEYSLGEAGSITRTEREIVVPLDTIADVEEGGAYSLSGTVVQVQPARSFVTRSGRQSLVRNLVIADRTGEIPVVIWGEKAEEHLAVGDTLEVYNVSARKGRYGDLEVHVSWGSALVILAKEEVEVEVEGTIIPTRQGTALETADACYLLAEPLPVGYLVRARGTVYRGVIQISHLESITPDRDALQSRLDRLNEKP</sequence>
<evidence type="ECO:0000313" key="3">
    <source>
        <dbReference type="Proteomes" id="UP000326500"/>
    </source>
</evidence>
<accession>A0A1G8XEG5</accession>
<dbReference type="PANTHER" id="PTHR13356:SF0">
    <property type="entry name" value="SOSS COMPLEX SUBUNIT B HOMOLOG"/>
    <property type="match status" value="1"/>
</dbReference>
<dbReference type="CDD" id="cd04491">
    <property type="entry name" value="SoSSB_OBF"/>
    <property type="match status" value="3"/>
</dbReference>
<protein>
    <submittedName>
        <fullName evidence="2">Replication factor A1</fullName>
    </submittedName>
</protein>
<dbReference type="STRING" id="2200.GCA_001571405_01134"/>
<dbReference type="SUPFAM" id="SSF50249">
    <property type="entry name" value="Nucleic acid-binding proteins"/>
    <property type="match status" value="3"/>
</dbReference>
<evidence type="ECO:0000313" key="2">
    <source>
        <dbReference type="EMBL" id="SDJ88851.1"/>
    </source>
</evidence>
<organism evidence="2 3">
    <name type="scientific">Methanoculleus thermophilus</name>
    <dbReference type="NCBI Taxonomy" id="2200"/>
    <lineage>
        <taxon>Archaea</taxon>
        <taxon>Methanobacteriati</taxon>
        <taxon>Methanobacteriota</taxon>
        <taxon>Stenosarchaea group</taxon>
        <taxon>Methanomicrobia</taxon>
        <taxon>Methanomicrobiales</taxon>
        <taxon>Methanomicrobiaceae</taxon>
        <taxon>Methanoculleus</taxon>
    </lineage>
</organism>
<dbReference type="InterPro" id="IPR012340">
    <property type="entry name" value="NA-bd_OB-fold"/>
</dbReference>
<keyword evidence="1" id="KW-0238">DNA-binding</keyword>
<dbReference type="GO" id="GO:0000724">
    <property type="term" value="P:double-strand break repair via homologous recombination"/>
    <property type="evidence" value="ECO:0007669"/>
    <property type="project" value="TreeGrafter"/>
</dbReference>
<dbReference type="Gene3D" id="2.40.50.140">
    <property type="entry name" value="Nucleic acid-binding proteins"/>
    <property type="match status" value="3"/>
</dbReference>
<dbReference type="RefSeq" id="WP_066956651.1">
    <property type="nucleotide sequence ID" value="NZ_BCNX01000006.1"/>
</dbReference>
<dbReference type="OrthoDB" id="6262at2157"/>
<dbReference type="GO" id="GO:0003677">
    <property type="term" value="F:DNA binding"/>
    <property type="evidence" value="ECO:0007669"/>
    <property type="project" value="UniProtKB-KW"/>
</dbReference>
<dbReference type="PANTHER" id="PTHR13356">
    <property type="entry name" value="OB FOLD NUCLEIC ACID BINDING PROTEIN-RELATED"/>
    <property type="match status" value="1"/>
</dbReference>
<proteinExistence type="predicted"/>
<dbReference type="Proteomes" id="UP000326500">
    <property type="component" value="Unassembled WGS sequence"/>
</dbReference>
<keyword evidence="3" id="KW-1185">Reference proteome</keyword>
<gene>
    <name evidence="2" type="ORF">SAMN04488571_101388</name>
</gene>
<name>A0A1G8XEG5_9EURY</name>
<dbReference type="GO" id="GO:0010212">
    <property type="term" value="P:response to ionizing radiation"/>
    <property type="evidence" value="ECO:0007669"/>
    <property type="project" value="TreeGrafter"/>
</dbReference>
<dbReference type="AlphaFoldDB" id="A0A1G8XEG5"/>
<evidence type="ECO:0000256" key="1">
    <source>
        <dbReference type="ARBA" id="ARBA00023125"/>
    </source>
</evidence>
<reference evidence="2 3" key="1">
    <citation type="submission" date="2016-10" db="EMBL/GenBank/DDBJ databases">
        <authorList>
            <person name="Varghese N."/>
            <person name="Submissions S."/>
        </authorList>
    </citation>
    <scope>NUCLEOTIDE SEQUENCE [LARGE SCALE GENOMIC DNA]</scope>
    <source>
        <strain evidence="2 3">DSM 2373</strain>
    </source>
</reference>
<dbReference type="EMBL" id="FNFT01000001">
    <property type="protein sequence ID" value="SDJ88851.1"/>
    <property type="molecule type" value="Genomic_DNA"/>
</dbReference>